<gene>
    <name evidence="2" type="primary">pgl_1</name>
    <name evidence="2" type="ORF">HALOF300_01623</name>
</gene>
<dbReference type="AlphaFoldDB" id="A0A7M4DHM5"/>
<dbReference type="GO" id="GO:0017057">
    <property type="term" value="F:6-phosphogluconolactonase activity"/>
    <property type="evidence" value="ECO:0007669"/>
    <property type="project" value="UniProtKB-EC"/>
</dbReference>
<dbReference type="RefSeq" id="WP_156740445.1">
    <property type="nucleotide sequence ID" value="NZ_CACRYJ010000022.1"/>
</dbReference>
<dbReference type="PANTHER" id="PTHR30344">
    <property type="entry name" value="6-PHOSPHOGLUCONOLACTONASE-RELATED"/>
    <property type="match status" value="1"/>
</dbReference>
<dbReference type="Pfam" id="PF10282">
    <property type="entry name" value="Lactonase"/>
    <property type="match status" value="1"/>
</dbReference>
<keyword evidence="3" id="KW-1185">Reference proteome</keyword>
<reference evidence="2 3" key="1">
    <citation type="submission" date="2019-11" db="EMBL/GenBank/DDBJ databases">
        <authorList>
            <person name="Criscuolo A."/>
        </authorList>
    </citation>
    <scope>NUCLEOTIDE SEQUENCE [LARGE SCALE GENOMIC DNA]</scope>
    <source>
        <strain evidence="2">CIP111667</strain>
    </source>
</reference>
<dbReference type="SUPFAM" id="SSF51004">
    <property type="entry name" value="C-terminal (heme d1) domain of cytochrome cd1-nitrite reductase"/>
    <property type="match status" value="1"/>
</dbReference>
<dbReference type="InterPro" id="IPR011048">
    <property type="entry name" value="Haem_d1_sf"/>
</dbReference>
<evidence type="ECO:0000313" key="3">
    <source>
        <dbReference type="Proteomes" id="UP000419743"/>
    </source>
</evidence>
<dbReference type="EC" id="3.1.1.31" evidence="2"/>
<sequence>MTFVRHMWIGSTSTPDVSGGIWRLDRQSGGDWADSSAQRMLTADHPSFLALHPAAERLFAVGEGNPGTVSSYAVDSECALRRTALAGSGGAGPCHLLVHPQGHWLYASNYGDGSVGVIALTEAGDVADPVLSLSHAGSGPVAGRQDGPHAHSSNLSAGGGFLIVADLGTDQLRAYPLDMGRPDPEPILTDLPPGTGPRHMVVAGDHLYVAGELSGELVVLAWDEDEGRGEVVQRVAASTLPGRSQDVHQLSHLLAFRGGLAVGVRGADSISTFAISDDGAGLELVGEVVTATWPRHLEVVGSELLVAGERSDEVAIHPITDGVIGPVRESVALASPMFILPV</sequence>
<dbReference type="InterPro" id="IPR050282">
    <property type="entry name" value="Cycloisomerase_2"/>
</dbReference>
<dbReference type="Gene3D" id="2.130.10.10">
    <property type="entry name" value="YVTN repeat-like/Quinoprotein amine dehydrogenase"/>
    <property type="match status" value="1"/>
</dbReference>
<name>A0A7M4DHM5_9MICO</name>
<comment type="caution">
    <text evidence="2">The sequence shown here is derived from an EMBL/GenBank/DDBJ whole genome shotgun (WGS) entry which is preliminary data.</text>
</comment>
<protein>
    <submittedName>
        <fullName evidence="2">6-phosphogluconolactonase</fullName>
        <ecNumber evidence="2">3.1.1.31</ecNumber>
    </submittedName>
</protein>
<evidence type="ECO:0000313" key="2">
    <source>
        <dbReference type="EMBL" id="VZO36418.1"/>
    </source>
</evidence>
<comment type="similarity">
    <text evidence="1">Belongs to the cycloisomerase 2 family.</text>
</comment>
<dbReference type="InterPro" id="IPR015943">
    <property type="entry name" value="WD40/YVTN_repeat-like_dom_sf"/>
</dbReference>
<dbReference type="PANTHER" id="PTHR30344:SF1">
    <property type="entry name" value="6-PHOSPHOGLUCONOLACTONASE"/>
    <property type="match status" value="1"/>
</dbReference>
<dbReference type="InterPro" id="IPR019405">
    <property type="entry name" value="Lactonase_7-beta_prop"/>
</dbReference>
<evidence type="ECO:0000256" key="1">
    <source>
        <dbReference type="ARBA" id="ARBA00005564"/>
    </source>
</evidence>
<keyword evidence="2" id="KW-0378">Hydrolase</keyword>
<organism evidence="2 3">
    <name type="scientific">Occultella aeris</name>
    <dbReference type="NCBI Taxonomy" id="2761496"/>
    <lineage>
        <taxon>Bacteria</taxon>
        <taxon>Bacillati</taxon>
        <taxon>Actinomycetota</taxon>
        <taxon>Actinomycetes</taxon>
        <taxon>Micrococcales</taxon>
        <taxon>Ruaniaceae</taxon>
        <taxon>Occultella</taxon>
    </lineage>
</organism>
<accession>A0A7M4DHM5</accession>
<dbReference type="EMBL" id="CACRYJ010000022">
    <property type="protein sequence ID" value="VZO36418.1"/>
    <property type="molecule type" value="Genomic_DNA"/>
</dbReference>
<proteinExistence type="inferred from homology"/>
<dbReference type="Proteomes" id="UP000419743">
    <property type="component" value="Unassembled WGS sequence"/>
</dbReference>